<feature type="transmembrane region" description="Helical" evidence="6">
    <location>
        <begin position="210"/>
        <end position="234"/>
    </location>
</feature>
<evidence type="ECO:0000256" key="3">
    <source>
        <dbReference type="ARBA" id="ARBA00022692"/>
    </source>
</evidence>
<protein>
    <submittedName>
        <fullName evidence="8">Small conjugating protein ligase</fullName>
    </submittedName>
</protein>
<dbReference type="AlphaFoldDB" id="M2Y202"/>
<evidence type="ECO:0000256" key="5">
    <source>
        <dbReference type="ARBA" id="ARBA00023136"/>
    </source>
</evidence>
<proteinExistence type="inferred from homology"/>
<evidence type="ECO:0000259" key="7">
    <source>
        <dbReference type="Pfam" id="PF10520"/>
    </source>
</evidence>
<dbReference type="PANTHER" id="PTHR48140">
    <property type="entry name" value="FATTY ACID DESATURASE 4, CHLOROPLASTIC-RELATED"/>
    <property type="match status" value="1"/>
</dbReference>
<keyword evidence="3 6" id="KW-0812">Transmembrane</keyword>
<dbReference type="InterPro" id="IPR019547">
    <property type="entry name" value="Lipid_desat"/>
</dbReference>
<dbReference type="InterPro" id="IPR052864">
    <property type="entry name" value="Chloroplast_FAD_CarF"/>
</dbReference>
<sequence>MVGSFITFGSYDSKELTHKPRIFRLGVKKPQLWKPAFGKKAWKKGCLSALQMTWPPRRTANLRIRQDSTVVSLPLKFDNSSLVAAKLDYLQNSEMKTETKRKADRKLILVSFPEIPGNLTERLFKSQPYSRYLQDARLFTDWNFLLCEEKIHNVSATDWNLLNLFGLSPSTNYKYKRSSWVEKLTVFIADVICDFLVLDALWQLDSFADFASFFVGGFFAFITADFISGIYNWASRNYFSNTDSCYVSLVSKRSHSKAGGCSSEDEEVSDFFSNVYWYCLFTIPFLATLTYFRDDLPIFFNSFLIFFLSLLAIWPEAHKWGHMADPERPPPPVVCLLQSYGLLIPIHEHLWHHDSHLFYRTGTEDSASLEVMNDSSQTAAYCAISGHWNRFLDITGFFRKLEWLIYCLFRIEPKIWSILPHLKEGFVDMDSTE</sequence>
<dbReference type="KEGG" id="gsl:Gasu_28340"/>
<keyword evidence="9" id="KW-1185">Reference proteome</keyword>
<accession>M2Y202</accession>
<evidence type="ECO:0000313" key="8">
    <source>
        <dbReference type="EMBL" id="EME29834.1"/>
    </source>
</evidence>
<feature type="transmembrane region" description="Helical" evidence="6">
    <location>
        <begin position="275"/>
        <end position="292"/>
    </location>
</feature>
<dbReference type="RefSeq" id="XP_005706354.1">
    <property type="nucleotide sequence ID" value="XM_005706297.1"/>
</dbReference>
<keyword evidence="8" id="KW-0436">Ligase</keyword>
<evidence type="ECO:0000313" key="9">
    <source>
        <dbReference type="Proteomes" id="UP000030680"/>
    </source>
</evidence>
<dbReference type="GeneID" id="17088603"/>
<name>M2Y202_GALSU</name>
<dbReference type="PANTHER" id="PTHR48140:SF1">
    <property type="entry name" value="FATTY ACID DESATURASE 4, CHLOROPLASTIC-RELATED"/>
    <property type="match status" value="1"/>
</dbReference>
<dbReference type="Pfam" id="PF10520">
    <property type="entry name" value="Lipid_desat"/>
    <property type="match status" value="2"/>
</dbReference>
<dbReference type="OrthoDB" id="5103at2759"/>
<evidence type="ECO:0000256" key="6">
    <source>
        <dbReference type="SAM" id="Phobius"/>
    </source>
</evidence>
<evidence type="ECO:0000256" key="4">
    <source>
        <dbReference type="ARBA" id="ARBA00022989"/>
    </source>
</evidence>
<dbReference type="Gramene" id="EME29834">
    <property type="protein sequence ID" value="EME29834"/>
    <property type="gene ID" value="Gasu_28340"/>
</dbReference>
<dbReference type="STRING" id="130081.M2Y202"/>
<keyword evidence="5 6" id="KW-0472">Membrane</keyword>
<feature type="domain" description="Lipid desaturase" evidence="7">
    <location>
        <begin position="222"/>
        <end position="355"/>
    </location>
</feature>
<dbReference type="GO" id="GO:0016020">
    <property type="term" value="C:membrane"/>
    <property type="evidence" value="ECO:0007669"/>
    <property type="project" value="UniProtKB-SubCell"/>
</dbReference>
<dbReference type="GO" id="GO:0016874">
    <property type="term" value="F:ligase activity"/>
    <property type="evidence" value="ECO:0007669"/>
    <property type="project" value="UniProtKB-KW"/>
</dbReference>
<dbReference type="Proteomes" id="UP000030680">
    <property type="component" value="Unassembled WGS sequence"/>
</dbReference>
<dbReference type="UniPathway" id="UPA00199"/>
<dbReference type="eggNOG" id="KOG3011">
    <property type="taxonomic scope" value="Eukaryota"/>
</dbReference>
<reference evidence="9" key="1">
    <citation type="journal article" date="2013" name="Science">
        <title>Gene transfer from bacteria and archaea facilitated evolution of an extremophilic eukaryote.</title>
        <authorList>
            <person name="Schonknecht G."/>
            <person name="Chen W.H."/>
            <person name="Ternes C.M."/>
            <person name="Barbier G.G."/>
            <person name="Shrestha R.P."/>
            <person name="Stanke M."/>
            <person name="Brautigam A."/>
            <person name="Baker B.J."/>
            <person name="Banfield J.F."/>
            <person name="Garavito R.M."/>
            <person name="Carr K."/>
            <person name="Wilkerson C."/>
            <person name="Rensing S.A."/>
            <person name="Gagneul D."/>
            <person name="Dickenson N.E."/>
            <person name="Oesterhelt C."/>
            <person name="Lercher M.J."/>
            <person name="Weber A.P."/>
        </authorList>
    </citation>
    <scope>NUCLEOTIDE SEQUENCE [LARGE SCALE GENOMIC DNA]</scope>
    <source>
        <strain evidence="9">074W</strain>
    </source>
</reference>
<keyword evidence="4 6" id="KW-1133">Transmembrane helix</keyword>
<evidence type="ECO:0000256" key="2">
    <source>
        <dbReference type="ARBA" id="ARBA00007620"/>
    </source>
</evidence>
<gene>
    <name evidence="8" type="ORF">Gasu_28340</name>
</gene>
<feature type="domain" description="Lipid desaturase" evidence="7">
    <location>
        <begin position="378"/>
        <end position="416"/>
    </location>
</feature>
<comment type="similarity">
    <text evidence="2">Belongs to the fatty acid desaturase CarF family.</text>
</comment>
<comment type="subcellular location">
    <subcellularLocation>
        <location evidence="1">Membrane</location>
        <topology evidence="1">Multi-pass membrane protein</topology>
    </subcellularLocation>
</comment>
<feature type="transmembrane region" description="Helical" evidence="6">
    <location>
        <begin position="298"/>
        <end position="314"/>
    </location>
</feature>
<dbReference type="GO" id="GO:0006631">
    <property type="term" value="P:fatty acid metabolic process"/>
    <property type="evidence" value="ECO:0007669"/>
    <property type="project" value="UniProtKB-UniPathway"/>
</dbReference>
<organism evidence="8 9">
    <name type="scientific">Galdieria sulphuraria</name>
    <name type="common">Red alga</name>
    <dbReference type="NCBI Taxonomy" id="130081"/>
    <lineage>
        <taxon>Eukaryota</taxon>
        <taxon>Rhodophyta</taxon>
        <taxon>Bangiophyceae</taxon>
        <taxon>Galdieriales</taxon>
        <taxon>Galdieriaceae</taxon>
        <taxon>Galdieria</taxon>
    </lineage>
</organism>
<dbReference type="EMBL" id="KB454505">
    <property type="protein sequence ID" value="EME29834.1"/>
    <property type="molecule type" value="Genomic_DNA"/>
</dbReference>
<evidence type="ECO:0000256" key="1">
    <source>
        <dbReference type="ARBA" id="ARBA00004141"/>
    </source>
</evidence>